<keyword evidence="2 5" id="KW-0689">Ribosomal protein</keyword>
<dbReference type="NCBIfam" id="TIGR01024">
    <property type="entry name" value="rplS_bact"/>
    <property type="match status" value="1"/>
</dbReference>
<evidence type="ECO:0000256" key="6">
    <source>
        <dbReference type="RuleBase" id="RU000559"/>
    </source>
</evidence>
<dbReference type="GO" id="GO:0003735">
    <property type="term" value="F:structural constituent of ribosome"/>
    <property type="evidence" value="ECO:0007669"/>
    <property type="project" value="InterPro"/>
</dbReference>
<proteinExistence type="inferred from homology"/>
<dbReference type="SUPFAM" id="SSF50104">
    <property type="entry name" value="Translation proteins SH3-like domain"/>
    <property type="match status" value="1"/>
</dbReference>
<evidence type="ECO:0000256" key="3">
    <source>
        <dbReference type="ARBA" id="ARBA00023274"/>
    </source>
</evidence>
<dbReference type="GO" id="GO:0022625">
    <property type="term" value="C:cytosolic large ribosomal subunit"/>
    <property type="evidence" value="ECO:0007669"/>
    <property type="project" value="TreeGrafter"/>
</dbReference>
<accession>A0A8F9TXX0</accession>
<dbReference type="Gene3D" id="2.30.30.790">
    <property type="match status" value="1"/>
</dbReference>
<dbReference type="InterPro" id="IPR001857">
    <property type="entry name" value="Ribosomal_bL19"/>
</dbReference>
<dbReference type="GO" id="GO:0006412">
    <property type="term" value="P:translation"/>
    <property type="evidence" value="ECO:0007669"/>
    <property type="project" value="UniProtKB-UniRule"/>
</dbReference>
<dbReference type="InterPro" id="IPR038657">
    <property type="entry name" value="Ribosomal_bL19_sf"/>
</dbReference>
<dbReference type="HAMAP" id="MF_00402">
    <property type="entry name" value="Ribosomal_bL19"/>
    <property type="match status" value="1"/>
</dbReference>
<comment type="similarity">
    <text evidence="1 5 6">Belongs to the bacterial ribosomal protein bL19 family.</text>
</comment>
<sequence>MNPIITEITSAQVKKDITPFKTGDGVRVHTKVREGDKERVQVYAGIVIARKGHGIHETFTVRRISYGEGVERVFPVNSPNIDKIEVERVSEPMRARLYYLRQRSGKAAVAVKKRVSHMGNTAS</sequence>
<evidence type="ECO:0000313" key="8">
    <source>
        <dbReference type="Proteomes" id="UP000825051"/>
    </source>
</evidence>
<dbReference type="PIRSF" id="PIRSF002191">
    <property type="entry name" value="Ribosomal_L19"/>
    <property type="match status" value="1"/>
</dbReference>
<name>A0A8F9TXX0_9BACT</name>
<comment type="function">
    <text evidence="5 6">This protein is located at the 30S-50S ribosomal subunit interface and may play a role in the structure and function of the aminoacyl-tRNA binding site.</text>
</comment>
<dbReference type="AlphaFoldDB" id="A0A8F9TXX0"/>
<dbReference type="InterPro" id="IPR008991">
    <property type="entry name" value="Translation_prot_SH3-like_sf"/>
</dbReference>
<evidence type="ECO:0000256" key="4">
    <source>
        <dbReference type="ARBA" id="ARBA00035171"/>
    </source>
</evidence>
<evidence type="ECO:0000256" key="5">
    <source>
        <dbReference type="HAMAP-Rule" id="MF_00402"/>
    </source>
</evidence>
<organism evidence="7 8">
    <name type="scientific">Horticoccus luteus</name>
    <dbReference type="NCBI Taxonomy" id="2862869"/>
    <lineage>
        <taxon>Bacteria</taxon>
        <taxon>Pseudomonadati</taxon>
        <taxon>Verrucomicrobiota</taxon>
        <taxon>Opitutia</taxon>
        <taxon>Opitutales</taxon>
        <taxon>Opitutaceae</taxon>
        <taxon>Horticoccus</taxon>
    </lineage>
</organism>
<dbReference type="PRINTS" id="PR00061">
    <property type="entry name" value="RIBOSOMALL19"/>
</dbReference>
<keyword evidence="8" id="KW-1185">Reference proteome</keyword>
<evidence type="ECO:0000313" key="7">
    <source>
        <dbReference type="EMBL" id="QYM80165.1"/>
    </source>
</evidence>
<dbReference type="Proteomes" id="UP000825051">
    <property type="component" value="Chromosome"/>
</dbReference>
<reference evidence="7" key="1">
    <citation type="submission" date="2021-08" db="EMBL/GenBank/DDBJ databases">
        <title>Genome of a novel bacterium of the phylum Verrucomicrobia, Oleiharenicola sp. KSB-15.</title>
        <authorList>
            <person name="Chung J.-H."/>
            <person name="Ahn J.-H."/>
            <person name="Yoon Y."/>
            <person name="Kim D.-Y."/>
            <person name="An S.-H."/>
            <person name="Park I."/>
            <person name="Yeon J."/>
        </authorList>
    </citation>
    <scope>NUCLEOTIDE SEQUENCE</scope>
    <source>
        <strain evidence="7">KSB-15</strain>
    </source>
</reference>
<evidence type="ECO:0000256" key="2">
    <source>
        <dbReference type="ARBA" id="ARBA00022980"/>
    </source>
</evidence>
<dbReference type="PANTHER" id="PTHR15680">
    <property type="entry name" value="RIBOSOMAL PROTEIN L19"/>
    <property type="match status" value="1"/>
</dbReference>
<dbReference type="RefSeq" id="WP_220164948.1">
    <property type="nucleotide sequence ID" value="NZ_CP080507.1"/>
</dbReference>
<dbReference type="PANTHER" id="PTHR15680:SF9">
    <property type="entry name" value="LARGE RIBOSOMAL SUBUNIT PROTEIN BL19M"/>
    <property type="match status" value="1"/>
</dbReference>
<dbReference type="EMBL" id="CP080507">
    <property type="protein sequence ID" value="QYM80165.1"/>
    <property type="molecule type" value="Genomic_DNA"/>
</dbReference>
<gene>
    <name evidence="5 7" type="primary">rplS</name>
    <name evidence="7" type="ORF">K0B96_05995</name>
</gene>
<keyword evidence="3 5" id="KW-0687">Ribonucleoprotein</keyword>
<protein>
    <recommendedName>
        <fullName evidence="4 5">Large ribosomal subunit protein bL19</fullName>
    </recommendedName>
</protein>
<dbReference type="KEGG" id="ole:K0B96_05995"/>
<evidence type="ECO:0000256" key="1">
    <source>
        <dbReference type="ARBA" id="ARBA00005781"/>
    </source>
</evidence>
<dbReference type="Pfam" id="PF01245">
    <property type="entry name" value="Ribosomal_L19"/>
    <property type="match status" value="1"/>
</dbReference>